<comment type="similarity">
    <text evidence="3">Belongs to the Nudix hydrolase family.</text>
</comment>
<dbReference type="CDD" id="cd04677">
    <property type="entry name" value="NUDIX_Hydrolase"/>
    <property type="match status" value="1"/>
</dbReference>
<dbReference type="InterPro" id="IPR020476">
    <property type="entry name" value="Nudix_hydrolase"/>
</dbReference>
<dbReference type="RefSeq" id="WP_076118323.1">
    <property type="nucleotide sequence ID" value="NZ_MPTC01000005.1"/>
</dbReference>
<evidence type="ECO:0000256" key="1">
    <source>
        <dbReference type="ARBA" id="ARBA00001946"/>
    </source>
</evidence>
<dbReference type="InterPro" id="IPR020084">
    <property type="entry name" value="NUDIX_hydrolase_CS"/>
</dbReference>
<dbReference type="Pfam" id="PF00293">
    <property type="entry name" value="NUDIX"/>
    <property type="match status" value="1"/>
</dbReference>
<organism evidence="5 6">
    <name type="scientific">Paenibacillus odorifer</name>
    <dbReference type="NCBI Taxonomy" id="189426"/>
    <lineage>
        <taxon>Bacteria</taxon>
        <taxon>Bacillati</taxon>
        <taxon>Bacillota</taxon>
        <taxon>Bacilli</taxon>
        <taxon>Bacillales</taxon>
        <taxon>Paenibacillaceae</taxon>
        <taxon>Paenibacillus</taxon>
    </lineage>
</organism>
<evidence type="ECO:0000259" key="4">
    <source>
        <dbReference type="PROSITE" id="PS51462"/>
    </source>
</evidence>
<dbReference type="PANTHER" id="PTHR43046">
    <property type="entry name" value="GDP-MANNOSE MANNOSYL HYDROLASE"/>
    <property type="match status" value="1"/>
</dbReference>
<dbReference type="Proteomes" id="UP000187439">
    <property type="component" value="Unassembled WGS sequence"/>
</dbReference>
<evidence type="ECO:0000313" key="6">
    <source>
        <dbReference type="Proteomes" id="UP000187439"/>
    </source>
</evidence>
<dbReference type="Gene3D" id="3.90.79.10">
    <property type="entry name" value="Nucleoside Triphosphate Pyrophosphohydrolase"/>
    <property type="match status" value="1"/>
</dbReference>
<dbReference type="SUPFAM" id="SSF55811">
    <property type="entry name" value="Nudix"/>
    <property type="match status" value="1"/>
</dbReference>
<dbReference type="InterPro" id="IPR000086">
    <property type="entry name" value="NUDIX_hydrolase_dom"/>
</dbReference>
<evidence type="ECO:0000313" key="5">
    <source>
        <dbReference type="EMBL" id="OMD42079.1"/>
    </source>
</evidence>
<dbReference type="PROSITE" id="PS51462">
    <property type="entry name" value="NUDIX"/>
    <property type="match status" value="1"/>
</dbReference>
<proteinExistence type="inferred from homology"/>
<name>A0A1R0Y449_9BACL</name>
<accession>A0A1R0Y449</accession>
<dbReference type="PANTHER" id="PTHR43046:SF2">
    <property type="entry name" value="8-OXO-DGTP DIPHOSPHATASE-RELATED"/>
    <property type="match status" value="1"/>
</dbReference>
<dbReference type="EMBL" id="MPTC01000005">
    <property type="protein sequence ID" value="OMD42079.1"/>
    <property type="molecule type" value="Genomic_DNA"/>
</dbReference>
<evidence type="ECO:0000256" key="3">
    <source>
        <dbReference type="RuleBase" id="RU003476"/>
    </source>
</evidence>
<comment type="caution">
    <text evidence="5">The sequence shown here is derived from an EMBL/GenBank/DDBJ whole genome shotgun (WGS) entry which is preliminary data.</text>
</comment>
<evidence type="ECO:0000256" key="2">
    <source>
        <dbReference type="ARBA" id="ARBA00022801"/>
    </source>
</evidence>
<feature type="domain" description="Nudix hydrolase" evidence="4">
    <location>
        <begin position="16"/>
        <end position="147"/>
    </location>
</feature>
<sequence>MSNYIMELRKHVGTRPLIMAGACVLLCSEQQLLLQRRTDNGCWGLPGGSMELGETLEEVAKRELFEETGLQARGLELFDMFSGQELYYKYPNGDEVYNVVAAYLSTEFDGVLKEDGIEVQEVRFFNYGELPSELSPPDVPVIKRFMDHFMK</sequence>
<dbReference type="InterPro" id="IPR015797">
    <property type="entry name" value="NUDIX_hydrolase-like_dom_sf"/>
</dbReference>
<dbReference type="PRINTS" id="PR00502">
    <property type="entry name" value="NUDIXFAMILY"/>
</dbReference>
<comment type="cofactor">
    <cofactor evidence="1">
        <name>Mg(2+)</name>
        <dbReference type="ChEBI" id="CHEBI:18420"/>
    </cofactor>
</comment>
<dbReference type="GO" id="GO:0016787">
    <property type="term" value="F:hydrolase activity"/>
    <property type="evidence" value="ECO:0007669"/>
    <property type="project" value="UniProtKB-KW"/>
</dbReference>
<gene>
    <name evidence="5" type="ORF">BSK52_08185</name>
</gene>
<dbReference type="PROSITE" id="PS00893">
    <property type="entry name" value="NUDIX_BOX"/>
    <property type="match status" value="1"/>
</dbReference>
<dbReference type="OrthoDB" id="9787476at2"/>
<keyword evidence="2 3" id="KW-0378">Hydrolase</keyword>
<reference evidence="5 6" key="1">
    <citation type="submission" date="2016-10" db="EMBL/GenBank/DDBJ databases">
        <title>Paenibacillus species isolates.</title>
        <authorList>
            <person name="Beno S.M."/>
        </authorList>
    </citation>
    <scope>NUCLEOTIDE SEQUENCE [LARGE SCALE GENOMIC DNA]</scope>
    <source>
        <strain evidence="5 6">FSL H7-0710</strain>
    </source>
</reference>
<protein>
    <submittedName>
        <fullName evidence="5">ADP-ribose pyrophosphatase</fullName>
    </submittedName>
</protein>
<dbReference type="AlphaFoldDB" id="A0A1R0Y449"/>